<reference evidence="1 2" key="1">
    <citation type="journal article" date="2006" name="Science">
        <title>Phytophthora genome sequences uncover evolutionary origins and mechanisms of pathogenesis.</title>
        <authorList>
            <person name="Tyler B.M."/>
            <person name="Tripathy S."/>
            <person name="Zhang X."/>
            <person name="Dehal P."/>
            <person name="Jiang R.H."/>
            <person name="Aerts A."/>
            <person name="Arredondo F.D."/>
            <person name="Baxter L."/>
            <person name="Bensasson D."/>
            <person name="Beynon J.L."/>
            <person name="Chapman J."/>
            <person name="Damasceno C.M."/>
            <person name="Dorrance A.E."/>
            <person name="Dou D."/>
            <person name="Dickerman A.W."/>
            <person name="Dubchak I.L."/>
            <person name="Garbelotto M."/>
            <person name="Gijzen M."/>
            <person name="Gordon S.G."/>
            <person name="Govers F."/>
            <person name="Grunwald N.J."/>
            <person name="Huang W."/>
            <person name="Ivors K.L."/>
            <person name="Jones R.W."/>
            <person name="Kamoun S."/>
            <person name="Krampis K."/>
            <person name="Lamour K.H."/>
            <person name="Lee M.K."/>
            <person name="McDonald W.H."/>
            <person name="Medina M."/>
            <person name="Meijer H.J."/>
            <person name="Nordberg E.K."/>
            <person name="Maclean D.J."/>
            <person name="Ospina-Giraldo M.D."/>
            <person name="Morris P.F."/>
            <person name="Phuntumart V."/>
            <person name="Putnam N.H."/>
            <person name="Rash S."/>
            <person name="Rose J.K."/>
            <person name="Sakihama Y."/>
            <person name="Salamov A.A."/>
            <person name="Savidor A."/>
            <person name="Scheuring C.F."/>
            <person name="Smith B.M."/>
            <person name="Sobral B.W."/>
            <person name="Terry A."/>
            <person name="Torto-Alalibo T.A."/>
            <person name="Win J."/>
            <person name="Xu Z."/>
            <person name="Zhang H."/>
            <person name="Grigoriev I.V."/>
            <person name="Rokhsar D.S."/>
            <person name="Boore J.L."/>
        </authorList>
    </citation>
    <scope>NUCLEOTIDE SEQUENCE [LARGE SCALE GENOMIC DNA]</scope>
    <source>
        <strain evidence="1 2">P6497</strain>
    </source>
</reference>
<evidence type="ECO:0000313" key="1">
    <source>
        <dbReference type="EMBL" id="EGZ07916.1"/>
    </source>
</evidence>
<proteinExistence type="predicted"/>
<dbReference type="Proteomes" id="UP000002640">
    <property type="component" value="Unassembled WGS sequence"/>
</dbReference>
<organism evidence="1 2">
    <name type="scientific">Phytophthora sojae (strain P6497)</name>
    <name type="common">Soybean stem and root rot agent</name>
    <name type="synonym">Phytophthora megasperma f. sp. glycines</name>
    <dbReference type="NCBI Taxonomy" id="1094619"/>
    <lineage>
        <taxon>Eukaryota</taxon>
        <taxon>Sar</taxon>
        <taxon>Stramenopiles</taxon>
        <taxon>Oomycota</taxon>
        <taxon>Peronosporomycetes</taxon>
        <taxon>Peronosporales</taxon>
        <taxon>Peronosporaceae</taxon>
        <taxon>Phytophthora</taxon>
    </lineage>
</organism>
<name>G5A7P0_PHYSP</name>
<evidence type="ECO:0000313" key="2">
    <source>
        <dbReference type="Proteomes" id="UP000002640"/>
    </source>
</evidence>
<accession>G5A7P0</accession>
<dbReference type="RefSeq" id="XP_009536088.1">
    <property type="nucleotide sequence ID" value="XM_009537793.1"/>
</dbReference>
<gene>
    <name evidence="1" type="ORF">PHYSODRAFT_527421</name>
</gene>
<dbReference type="KEGG" id="psoj:PHYSODRAFT_527421"/>
<dbReference type="InParanoid" id="G5A7P0"/>
<sequence length="255" mass="28291">MAEHLRGATQRRDFQEPLPPLDQLEKLFTNYEADIPLDDFLHKICATRPETTPVAKFPLVIDSKNFFQGVAIPKIMDLFLRDNGNELVEKLIKKRVFGTLQKRFQGGLSLLVRTSADQVALVGQQVSIMGTKFRFTMDSPLARCYYLDVAGVSSQEEASAILRALALKGAKPVYFRPCALDKASGLLSNLEILLSRGGRTGISRSRWSSSSSCLRWSKIIPMIWKERHSKRSALLQLPSAPCPSPRLCSAGVLGG</sequence>
<protein>
    <submittedName>
        <fullName evidence="1">Uncharacterized protein</fullName>
    </submittedName>
</protein>
<dbReference type="GeneID" id="20661129"/>
<keyword evidence="2" id="KW-1185">Reference proteome</keyword>
<dbReference type="OMA" id="HKICATR"/>
<dbReference type="AlphaFoldDB" id="G5A7P0"/>
<dbReference type="EMBL" id="JH159161">
    <property type="protein sequence ID" value="EGZ07916.1"/>
    <property type="molecule type" value="Genomic_DNA"/>
</dbReference>